<dbReference type="GO" id="GO:0016274">
    <property type="term" value="F:protein-arginine N-methyltransferase activity"/>
    <property type="evidence" value="ECO:0007669"/>
    <property type="project" value="InterPro"/>
</dbReference>
<dbReference type="Proteomes" id="UP000663828">
    <property type="component" value="Unassembled WGS sequence"/>
</dbReference>
<keyword evidence="2 4" id="KW-0808">Transferase</keyword>
<name>A0A815P4D6_ADIRI</name>
<feature type="binding site" evidence="6">
    <location>
        <position position="372"/>
    </location>
    <ligand>
        <name>S-adenosyl-L-methionine</name>
        <dbReference type="ChEBI" id="CHEBI:59789"/>
    </ligand>
</feature>
<evidence type="ECO:0000313" key="12">
    <source>
        <dbReference type="Proteomes" id="UP000663828"/>
    </source>
</evidence>
<evidence type="ECO:0000256" key="6">
    <source>
        <dbReference type="PIRSR" id="PIRSR015894-2"/>
    </source>
</evidence>
<evidence type="ECO:0000256" key="7">
    <source>
        <dbReference type="PIRSR" id="PIRSR015894-3"/>
    </source>
</evidence>
<dbReference type="EMBL" id="CAJNOR010003747">
    <property type="protein sequence ID" value="CAF1443969.1"/>
    <property type="molecule type" value="Genomic_DNA"/>
</dbReference>
<evidence type="ECO:0000259" key="10">
    <source>
        <dbReference type="Pfam" id="PF17286"/>
    </source>
</evidence>
<dbReference type="InterPro" id="IPR025799">
    <property type="entry name" value="Arg_MeTrfase"/>
</dbReference>
<feature type="domain" description="PRMT5 oligomerisation" evidence="10">
    <location>
        <begin position="446"/>
        <end position="614"/>
    </location>
</feature>
<feature type="domain" description="PRMT5 TIM barrel" evidence="9">
    <location>
        <begin position="30"/>
        <end position="272"/>
    </location>
</feature>
<dbReference type="GO" id="GO:0006355">
    <property type="term" value="P:regulation of DNA-templated transcription"/>
    <property type="evidence" value="ECO:0007669"/>
    <property type="project" value="TreeGrafter"/>
</dbReference>
<evidence type="ECO:0000256" key="4">
    <source>
        <dbReference type="PIRNR" id="PIRNR015894"/>
    </source>
</evidence>
<feature type="domain" description="PRMT5 arginine-N-methyltransferase" evidence="8">
    <location>
        <begin position="282"/>
        <end position="443"/>
    </location>
</feature>
<dbReference type="InterPro" id="IPR035248">
    <property type="entry name" value="PRMT5_C"/>
</dbReference>
<keyword evidence="3 4" id="KW-0949">S-adenosyl-L-methionine</keyword>
<evidence type="ECO:0000259" key="9">
    <source>
        <dbReference type="Pfam" id="PF17285"/>
    </source>
</evidence>
<evidence type="ECO:0000259" key="8">
    <source>
        <dbReference type="Pfam" id="PF05185"/>
    </source>
</evidence>
<dbReference type="InterPro" id="IPR007857">
    <property type="entry name" value="Arg_MeTrfase_PRMT5"/>
</dbReference>
<feature type="binding site" evidence="6">
    <location>
        <begin position="398"/>
        <end position="399"/>
    </location>
    <ligand>
        <name>S-adenosyl-L-methionine</name>
        <dbReference type="ChEBI" id="CHEBI:59789"/>
    </ligand>
</feature>
<dbReference type="InterPro" id="IPR035075">
    <property type="entry name" value="PRMT5"/>
</dbReference>
<dbReference type="GO" id="GO:0005829">
    <property type="term" value="C:cytosol"/>
    <property type="evidence" value="ECO:0007669"/>
    <property type="project" value="TreeGrafter"/>
</dbReference>
<feature type="active site" description="Proton donor/acceptor" evidence="5">
    <location>
        <position position="414"/>
    </location>
</feature>
<dbReference type="Gene3D" id="2.70.160.11">
    <property type="entry name" value="Hnrnp arginine n-methyltransferase1"/>
    <property type="match status" value="1"/>
</dbReference>
<sequence length="616" mass="70267">MSTQSTPSLGIEFSTIRSVKDALALASTHKYDFLVIPIIRKQYGTDLLTTYGSKQLAWPAIASRLKGVGESADMSTALVALIRHVVDVDSLNLHIRAKATKLLQEELAAAQYFSVARVIIRIRNGNITNLTRIAASTLNTLYFAYWFVFPTRAHGPGCEDDDEAELQPWLWWNKIYKLLDYHGKVYPVLELSADVPSEQSQKRWLGEPVRAVILPTKIFTTNAKGFPVLSPGHQLFIIKLIKLKVQFIIKGINARDSMLFEPYLQYLKHVTRQTEPTNRILESFTHGYEDRLQVPLQPLADNLESRTYEIFEKDPIKYVQYEKAVYQALIDRYDPKTLVTIMVVGSGRGPLVNRALEAADRAKYKVHIYAVEKNPMAIISLHAQKQEWGNRVTIVHEDMRSWQPECKADIMVSELLGSFGDNELSPECLDGAQRYLKENGISIPYSYTSFICPIQSPRIYSELLYNRDANKPHYANFETPFVVYLHNCFSLSETKPLFTFTHPNFSTPIDNSRYGEVEFTIPTTGTMHGFAGYFDAKLYKDISISIEPNTHSKNLISWFPMFFPIREPVTLAANSKIKVNFWRCCSSSQVWYEWTMVEPTTLPIHNPSGRSFSIGK</sequence>
<dbReference type="Pfam" id="PF17285">
    <property type="entry name" value="PRMT5_TIM"/>
    <property type="match status" value="1"/>
</dbReference>
<dbReference type="PROSITE" id="PS51678">
    <property type="entry name" value="SAM_MT_PRMT"/>
    <property type="match status" value="1"/>
</dbReference>
<keyword evidence="12" id="KW-1185">Reference proteome</keyword>
<dbReference type="PANTHER" id="PTHR10738">
    <property type="entry name" value="PROTEIN ARGININE N-METHYLTRANSFERASE 5"/>
    <property type="match status" value="1"/>
</dbReference>
<reference evidence="11" key="1">
    <citation type="submission" date="2021-02" db="EMBL/GenBank/DDBJ databases">
        <authorList>
            <person name="Nowell W R."/>
        </authorList>
    </citation>
    <scope>NUCLEOTIDE SEQUENCE</scope>
</reference>
<dbReference type="Pfam" id="PF05185">
    <property type="entry name" value="PRMT5"/>
    <property type="match status" value="1"/>
</dbReference>
<evidence type="ECO:0000256" key="5">
    <source>
        <dbReference type="PIRSR" id="PIRSR015894-1"/>
    </source>
</evidence>
<organism evidence="11 12">
    <name type="scientific">Adineta ricciae</name>
    <name type="common">Rotifer</name>
    <dbReference type="NCBI Taxonomy" id="249248"/>
    <lineage>
        <taxon>Eukaryota</taxon>
        <taxon>Metazoa</taxon>
        <taxon>Spiralia</taxon>
        <taxon>Gnathifera</taxon>
        <taxon>Rotifera</taxon>
        <taxon>Eurotatoria</taxon>
        <taxon>Bdelloidea</taxon>
        <taxon>Adinetida</taxon>
        <taxon>Adinetidae</taxon>
        <taxon>Adineta</taxon>
    </lineage>
</organism>
<proteinExistence type="inferred from homology"/>
<dbReference type="Pfam" id="PF17286">
    <property type="entry name" value="PRMT5_C"/>
    <property type="match status" value="1"/>
</dbReference>
<dbReference type="Gene3D" id="3.40.50.150">
    <property type="entry name" value="Vaccinia Virus protein VP39"/>
    <property type="match status" value="1"/>
</dbReference>
<dbReference type="GO" id="GO:0032259">
    <property type="term" value="P:methylation"/>
    <property type="evidence" value="ECO:0007669"/>
    <property type="project" value="UniProtKB-KW"/>
</dbReference>
<dbReference type="AlphaFoldDB" id="A0A815P4D6"/>
<dbReference type="InterPro" id="IPR035247">
    <property type="entry name" value="PRMT5_TIM"/>
</dbReference>
<dbReference type="PANTHER" id="PTHR10738:SF0">
    <property type="entry name" value="PROTEIN ARGININE N-METHYLTRANSFERASE 5"/>
    <property type="match status" value="1"/>
</dbReference>
<feature type="active site" description="Proton donor/acceptor" evidence="5">
    <location>
        <position position="423"/>
    </location>
</feature>
<feature type="binding site" evidence="6">
    <location>
        <begin position="317"/>
        <end position="318"/>
    </location>
    <ligand>
        <name>S-adenosyl-L-methionine</name>
        <dbReference type="ChEBI" id="CHEBI:59789"/>
    </ligand>
</feature>
<gene>
    <name evidence="11" type="ORF">XAT740_LOCUS36484</name>
</gene>
<feature type="site" description="Critical for specifying symmetric addition of methyl groups" evidence="7">
    <location>
        <position position="311"/>
    </location>
</feature>
<dbReference type="Gene3D" id="3.20.20.150">
    <property type="entry name" value="Divalent-metal-dependent TIM barrel enzymes"/>
    <property type="match status" value="1"/>
</dbReference>
<dbReference type="InterPro" id="IPR029063">
    <property type="entry name" value="SAM-dependent_MTases_sf"/>
</dbReference>
<evidence type="ECO:0000256" key="2">
    <source>
        <dbReference type="ARBA" id="ARBA00022679"/>
    </source>
</evidence>
<dbReference type="SUPFAM" id="SSF53335">
    <property type="entry name" value="S-adenosyl-L-methionine-dependent methyltransferases"/>
    <property type="match status" value="1"/>
</dbReference>
<feature type="binding site" evidence="6">
    <location>
        <position position="308"/>
    </location>
    <ligand>
        <name>S-adenosyl-L-methionine</name>
        <dbReference type="ChEBI" id="CHEBI:59789"/>
    </ligand>
</feature>
<dbReference type="FunFam" id="2.70.160.11:FF:000003">
    <property type="entry name" value="Protein arginine N-methyltransferase 5"/>
    <property type="match status" value="1"/>
</dbReference>
<evidence type="ECO:0000256" key="3">
    <source>
        <dbReference type="ARBA" id="ARBA00022691"/>
    </source>
</evidence>
<protein>
    <recommendedName>
        <fullName evidence="4">Protein arginine N-methyltransferase</fullName>
    </recommendedName>
</protein>
<evidence type="ECO:0000256" key="1">
    <source>
        <dbReference type="ARBA" id="ARBA00022603"/>
    </source>
</evidence>
<dbReference type="GO" id="GO:0005634">
    <property type="term" value="C:nucleus"/>
    <property type="evidence" value="ECO:0007669"/>
    <property type="project" value="TreeGrafter"/>
</dbReference>
<dbReference type="PIRSF" id="PIRSF015894">
    <property type="entry name" value="Skb1_MeTrfase"/>
    <property type="match status" value="1"/>
</dbReference>
<comment type="similarity">
    <text evidence="4">Belongs to the class I-like SAM-binding methyltransferase superfamily.</text>
</comment>
<comment type="caution">
    <text evidence="11">The sequence shown here is derived from an EMBL/GenBank/DDBJ whole genome shotgun (WGS) entry which is preliminary data.</text>
</comment>
<keyword evidence="1 4" id="KW-0489">Methyltransferase</keyword>
<evidence type="ECO:0000313" key="11">
    <source>
        <dbReference type="EMBL" id="CAF1443969.1"/>
    </source>
</evidence>
<accession>A0A815P4D6</accession>